<evidence type="ECO:0000313" key="6">
    <source>
        <dbReference type="EMBL" id="GIH04430.1"/>
    </source>
</evidence>
<dbReference type="PANTHER" id="PTHR42978:SF6">
    <property type="entry name" value="QUORUM-QUENCHING LACTONASE YTNP-RELATED"/>
    <property type="match status" value="1"/>
</dbReference>
<evidence type="ECO:0000256" key="3">
    <source>
        <dbReference type="ARBA" id="ARBA00022801"/>
    </source>
</evidence>
<gene>
    <name evidence="6" type="ORF">Rhe02_24970</name>
</gene>
<dbReference type="GO" id="GO:0046872">
    <property type="term" value="F:metal ion binding"/>
    <property type="evidence" value="ECO:0007669"/>
    <property type="project" value="UniProtKB-KW"/>
</dbReference>
<keyword evidence="3" id="KW-0378">Hydrolase</keyword>
<accession>A0A8J3Q7B7</accession>
<dbReference type="PANTHER" id="PTHR42978">
    <property type="entry name" value="QUORUM-QUENCHING LACTONASE YTNP-RELATED-RELATED"/>
    <property type="match status" value="1"/>
</dbReference>
<proteinExistence type="inferred from homology"/>
<keyword evidence="4" id="KW-0862">Zinc</keyword>
<dbReference type="InterPro" id="IPR001279">
    <property type="entry name" value="Metallo-B-lactamas"/>
</dbReference>
<protein>
    <submittedName>
        <fullName evidence="6">MBL fold metallo-hydrolase</fullName>
    </submittedName>
</protein>
<dbReference type="RefSeq" id="WP_203908305.1">
    <property type="nucleotide sequence ID" value="NZ_BONY01000012.1"/>
</dbReference>
<dbReference type="AlphaFoldDB" id="A0A8J3Q7B7"/>
<evidence type="ECO:0000256" key="2">
    <source>
        <dbReference type="ARBA" id="ARBA00022723"/>
    </source>
</evidence>
<dbReference type="Proteomes" id="UP000612899">
    <property type="component" value="Unassembled WGS sequence"/>
</dbReference>
<dbReference type="InterPro" id="IPR036866">
    <property type="entry name" value="RibonucZ/Hydroxyglut_hydro"/>
</dbReference>
<dbReference type="InterPro" id="IPR051013">
    <property type="entry name" value="MBL_superfamily_lactonases"/>
</dbReference>
<evidence type="ECO:0000256" key="4">
    <source>
        <dbReference type="ARBA" id="ARBA00022833"/>
    </source>
</evidence>
<organism evidence="6 7">
    <name type="scientific">Rhizocola hellebori</name>
    <dbReference type="NCBI Taxonomy" id="1392758"/>
    <lineage>
        <taxon>Bacteria</taxon>
        <taxon>Bacillati</taxon>
        <taxon>Actinomycetota</taxon>
        <taxon>Actinomycetes</taxon>
        <taxon>Micromonosporales</taxon>
        <taxon>Micromonosporaceae</taxon>
        <taxon>Rhizocola</taxon>
    </lineage>
</organism>
<comment type="similarity">
    <text evidence="1">Belongs to the metallo-beta-lactamase superfamily.</text>
</comment>
<dbReference type="Gene3D" id="3.60.15.10">
    <property type="entry name" value="Ribonuclease Z/Hydroxyacylglutathione hydrolase-like"/>
    <property type="match status" value="1"/>
</dbReference>
<keyword evidence="7" id="KW-1185">Reference proteome</keyword>
<comment type="caution">
    <text evidence="6">The sequence shown here is derived from an EMBL/GenBank/DDBJ whole genome shotgun (WGS) entry which is preliminary data.</text>
</comment>
<keyword evidence="2" id="KW-0479">Metal-binding</keyword>
<name>A0A8J3Q7B7_9ACTN</name>
<sequence>MAVISRRIGTATVTALSDGEGLFFQPRTQAFPDADERAWALADGFDPGAAAPEGQWRLRFRTFAIRLDDGRTILFDAGIGPADSPAASWAPVPGSLPESLAEAGIDPGDISQIIISHLHTDHIGWWFGGLFPQAEVLLQRTELEWITPRLDGLMPKERLVLLDGDSKLAGPVQVVATPGHTPGHQSCLVTEGDEVLALTGDLLVHAIQLVLPEMRYALEMDPDRARESRVSLLAQAKTLGTSHLTEAFTDLR</sequence>
<evidence type="ECO:0000313" key="7">
    <source>
        <dbReference type="Proteomes" id="UP000612899"/>
    </source>
</evidence>
<evidence type="ECO:0000259" key="5">
    <source>
        <dbReference type="SMART" id="SM00849"/>
    </source>
</evidence>
<dbReference type="Pfam" id="PF00753">
    <property type="entry name" value="Lactamase_B"/>
    <property type="match status" value="1"/>
</dbReference>
<reference evidence="6" key="1">
    <citation type="submission" date="2021-01" db="EMBL/GenBank/DDBJ databases">
        <title>Whole genome shotgun sequence of Rhizocola hellebori NBRC 109834.</title>
        <authorList>
            <person name="Komaki H."/>
            <person name="Tamura T."/>
        </authorList>
    </citation>
    <scope>NUCLEOTIDE SEQUENCE</scope>
    <source>
        <strain evidence="6">NBRC 109834</strain>
    </source>
</reference>
<dbReference type="EMBL" id="BONY01000012">
    <property type="protein sequence ID" value="GIH04430.1"/>
    <property type="molecule type" value="Genomic_DNA"/>
</dbReference>
<dbReference type="SUPFAM" id="SSF56281">
    <property type="entry name" value="Metallo-hydrolase/oxidoreductase"/>
    <property type="match status" value="1"/>
</dbReference>
<dbReference type="GO" id="GO:0016787">
    <property type="term" value="F:hydrolase activity"/>
    <property type="evidence" value="ECO:0007669"/>
    <property type="project" value="UniProtKB-KW"/>
</dbReference>
<feature type="domain" description="Metallo-beta-lactamase" evidence="5">
    <location>
        <begin position="61"/>
        <end position="243"/>
    </location>
</feature>
<evidence type="ECO:0000256" key="1">
    <source>
        <dbReference type="ARBA" id="ARBA00007749"/>
    </source>
</evidence>
<dbReference type="SMART" id="SM00849">
    <property type="entry name" value="Lactamase_B"/>
    <property type="match status" value="1"/>
</dbReference>